<keyword evidence="2" id="KW-1185">Reference proteome</keyword>
<protein>
    <submittedName>
        <fullName evidence="1">Uncharacterized protein</fullName>
    </submittedName>
</protein>
<dbReference type="AlphaFoldDB" id="A0A073IGI0"/>
<evidence type="ECO:0000313" key="2">
    <source>
        <dbReference type="Proteomes" id="UP000027734"/>
    </source>
</evidence>
<dbReference type="STRING" id="1300350.Z948_3421"/>
<dbReference type="EMBL" id="JAMC01000006">
    <property type="protein sequence ID" value="KEJ88581.1"/>
    <property type="molecule type" value="Genomic_DNA"/>
</dbReference>
<comment type="caution">
    <text evidence="1">The sequence shown here is derived from an EMBL/GenBank/DDBJ whole genome shotgun (WGS) entry which is preliminary data.</text>
</comment>
<organism evidence="1 2">
    <name type="scientific">Sulfitobacter donghicola DSW-25 = KCTC 12864 = JCM 14565</name>
    <dbReference type="NCBI Taxonomy" id="1300350"/>
    <lineage>
        <taxon>Bacteria</taxon>
        <taxon>Pseudomonadati</taxon>
        <taxon>Pseudomonadota</taxon>
        <taxon>Alphaproteobacteria</taxon>
        <taxon>Rhodobacterales</taxon>
        <taxon>Roseobacteraceae</taxon>
        <taxon>Sulfitobacter</taxon>
    </lineage>
</organism>
<name>A0A073IGI0_9RHOB</name>
<sequence>MPGATEFDPPTTSTVFETVTAVVQGVGLEYADGSSVRSSDLTVQCGVPSIAPDLGNKVRIDGGPFLSVRQVDPVPAAGDPVGYILIVSRG</sequence>
<dbReference type="Proteomes" id="UP000027734">
    <property type="component" value="Unassembled WGS sequence"/>
</dbReference>
<gene>
    <name evidence="1" type="ORF">DSW25_15285</name>
</gene>
<evidence type="ECO:0000313" key="1">
    <source>
        <dbReference type="EMBL" id="KEJ88581.1"/>
    </source>
</evidence>
<reference evidence="1 2" key="1">
    <citation type="submission" date="2014-01" db="EMBL/GenBank/DDBJ databases">
        <title>Sulfitobacter donghicola JCM 14565 Genome Sequencing.</title>
        <authorList>
            <person name="Lai Q."/>
            <person name="Hong Z."/>
        </authorList>
    </citation>
    <scope>NUCLEOTIDE SEQUENCE [LARGE SCALE GENOMIC DNA]</scope>
    <source>
        <strain evidence="1 2">JCM 14565</strain>
    </source>
</reference>
<proteinExistence type="predicted"/>
<accession>A0A073IGI0</accession>